<accession>A0AAJ0BLI6</accession>
<keyword evidence="2" id="KW-1185">Reference proteome</keyword>
<evidence type="ECO:0000313" key="1">
    <source>
        <dbReference type="EMBL" id="KAK1759082.1"/>
    </source>
</evidence>
<protein>
    <recommendedName>
        <fullName evidence="3">PPPDE domain-containing protein</fullName>
    </recommendedName>
</protein>
<proteinExistence type="predicted"/>
<dbReference type="Proteomes" id="UP001239445">
    <property type="component" value="Unassembled WGS sequence"/>
</dbReference>
<sequence length="301" mass="33134">MGLFRHKKVAVREITEDSQSTSSEQSSSDKVKSFLKENLTKGVSASKDGLLKGKLKLQQSLGLGHKPNVIPAGVPDIRGEPRTVHIGWHPVAGLAGKWFAEETGLGKFITEKVHKYPDPTQHWAVLVGEYGHELWMDEQLDVIYINEVVNWEEWQTFEVGTTTFNDEALRQAGEMVIYNMRAKRPGYNLISNNCQTFALALLDAIQVGSSREIATSYAVYRKAVGPGSIADLFADETKAETPTDGEATNQPTVSEADAQAAAEVEVGGKPIAGRKHRTIVDFAKGLMDEHTTKLDNHHCVH</sequence>
<dbReference type="EMBL" id="MU839828">
    <property type="protein sequence ID" value="KAK1759082.1"/>
    <property type="molecule type" value="Genomic_DNA"/>
</dbReference>
<reference evidence="1" key="1">
    <citation type="submission" date="2023-06" db="EMBL/GenBank/DDBJ databases">
        <title>Genome-scale phylogeny and comparative genomics of the fungal order Sordariales.</title>
        <authorList>
            <consortium name="Lawrence Berkeley National Laboratory"/>
            <person name="Hensen N."/>
            <person name="Bonometti L."/>
            <person name="Westerberg I."/>
            <person name="Brannstrom I.O."/>
            <person name="Guillou S."/>
            <person name="Cros-Aarteil S."/>
            <person name="Calhoun S."/>
            <person name="Haridas S."/>
            <person name="Kuo A."/>
            <person name="Mondo S."/>
            <person name="Pangilinan J."/>
            <person name="Riley R."/>
            <person name="Labutti K."/>
            <person name="Andreopoulos B."/>
            <person name="Lipzen A."/>
            <person name="Chen C."/>
            <person name="Yanf M."/>
            <person name="Daum C."/>
            <person name="Ng V."/>
            <person name="Clum A."/>
            <person name="Steindorff A."/>
            <person name="Ohm R."/>
            <person name="Martin F."/>
            <person name="Silar P."/>
            <person name="Natvig D."/>
            <person name="Lalanne C."/>
            <person name="Gautier V."/>
            <person name="Ament-Velasquez S.L."/>
            <person name="Kruys A."/>
            <person name="Hutchinson M.I."/>
            <person name="Powell A.J."/>
            <person name="Barry K."/>
            <person name="Miller A.N."/>
            <person name="Grigoriev I.V."/>
            <person name="Debuchy R."/>
            <person name="Gladieux P."/>
            <person name="Thoren M.H."/>
            <person name="Johannesson H."/>
        </authorList>
    </citation>
    <scope>NUCLEOTIDE SEQUENCE</scope>
    <source>
        <strain evidence="1">PSN4</strain>
    </source>
</reference>
<comment type="caution">
    <text evidence="1">The sequence shown here is derived from an EMBL/GenBank/DDBJ whole genome shotgun (WGS) entry which is preliminary data.</text>
</comment>
<organism evidence="1 2">
    <name type="scientific">Echria macrotheca</name>
    <dbReference type="NCBI Taxonomy" id="438768"/>
    <lineage>
        <taxon>Eukaryota</taxon>
        <taxon>Fungi</taxon>
        <taxon>Dikarya</taxon>
        <taxon>Ascomycota</taxon>
        <taxon>Pezizomycotina</taxon>
        <taxon>Sordariomycetes</taxon>
        <taxon>Sordariomycetidae</taxon>
        <taxon>Sordariales</taxon>
        <taxon>Schizotheciaceae</taxon>
        <taxon>Echria</taxon>
    </lineage>
</organism>
<name>A0AAJ0BLI6_9PEZI</name>
<dbReference type="AlphaFoldDB" id="A0AAJ0BLI6"/>
<evidence type="ECO:0000313" key="2">
    <source>
        <dbReference type="Proteomes" id="UP001239445"/>
    </source>
</evidence>
<evidence type="ECO:0008006" key="3">
    <source>
        <dbReference type="Google" id="ProtNLM"/>
    </source>
</evidence>
<gene>
    <name evidence="1" type="ORF">QBC47DRAFT_371040</name>
</gene>